<dbReference type="EMBL" id="JAAGAX010000001">
    <property type="protein sequence ID" value="KAF2325728.1"/>
    <property type="molecule type" value="Genomic_DNA"/>
</dbReference>
<dbReference type="AlphaFoldDB" id="A0A6A6NKM6"/>
<evidence type="ECO:0000313" key="1">
    <source>
        <dbReference type="EMBL" id="KAF2325728.1"/>
    </source>
</evidence>
<keyword evidence="2" id="KW-1185">Reference proteome</keyword>
<gene>
    <name evidence="1" type="ORF">GH714_034299</name>
</gene>
<dbReference type="Proteomes" id="UP000467840">
    <property type="component" value="Chromosome 5"/>
</dbReference>
<proteinExistence type="predicted"/>
<organism evidence="1 2">
    <name type="scientific">Hevea brasiliensis</name>
    <name type="common">Para rubber tree</name>
    <name type="synonym">Siphonia brasiliensis</name>
    <dbReference type="NCBI Taxonomy" id="3981"/>
    <lineage>
        <taxon>Eukaryota</taxon>
        <taxon>Viridiplantae</taxon>
        <taxon>Streptophyta</taxon>
        <taxon>Embryophyta</taxon>
        <taxon>Tracheophyta</taxon>
        <taxon>Spermatophyta</taxon>
        <taxon>Magnoliopsida</taxon>
        <taxon>eudicotyledons</taxon>
        <taxon>Gunneridae</taxon>
        <taxon>Pentapetalae</taxon>
        <taxon>rosids</taxon>
        <taxon>fabids</taxon>
        <taxon>Malpighiales</taxon>
        <taxon>Euphorbiaceae</taxon>
        <taxon>Crotonoideae</taxon>
        <taxon>Micrandreae</taxon>
        <taxon>Hevea</taxon>
    </lineage>
</organism>
<reference evidence="1 2" key="1">
    <citation type="journal article" date="2020" name="Mol. Plant">
        <title>The Chromosome-Based Rubber Tree Genome Provides New Insights into Spurge Genome Evolution and Rubber Biosynthesis.</title>
        <authorList>
            <person name="Liu J."/>
            <person name="Shi C."/>
            <person name="Shi C.C."/>
            <person name="Li W."/>
            <person name="Zhang Q.J."/>
            <person name="Zhang Y."/>
            <person name="Li K."/>
            <person name="Lu H.F."/>
            <person name="Shi C."/>
            <person name="Zhu S.T."/>
            <person name="Xiao Z.Y."/>
            <person name="Nan H."/>
            <person name="Yue Y."/>
            <person name="Zhu X.G."/>
            <person name="Wu Y."/>
            <person name="Hong X.N."/>
            <person name="Fan G.Y."/>
            <person name="Tong Y."/>
            <person name="Zhang D."/>
            <person name="Mao C.L."/>
            <person name="Liu Y.L."/>
            <person name="Hao S.J."/>
            <person name="Liu W.Q."/>
            <person name="Lv M.Q."/>
            <person name="Zhang H.B."/>
            <person name="Liu Y."/>
            <person name="Hu-Tang G.R."/>
            <person name="Wang J.P."/>
            <person name="Wang J.H."/>
            <person name="Sun Y.H."/>
            <person name="Ni S.B."/>
            <person name="Chen W.B."/>
            <person name="Zhang X.C."/>
            <person name="Jiao Y.N."/>
            <person name="Eichler E.E."/>
            <person name="Li G.H."/>
            <person name="Liu X."/>
            <person name="Gao L.Z."/>
        </authorList>
    </citation>
    <scope>NUCLEOTIDE SEQUENCE [LARGE SCALE GENOMIC DNA]</scope>
    <source>
        <strain evidence="2">cv. GT1</strain>
        <tissue evidence="1">Leaf</tissue>
    </source>
</reference>
<protein>
    <submittedName>
        <fullName evidence="1">Uncharacterized protein</fullName>
    </submittedName>
</protein>
<accession>A0A6A6NKM6</accession>
<sequence>MKNMSSSYGVSSASSSSTHLQATLGLVANIIAKVWARFAVSCGPAFVDRMRWILKDDICRATSEIQRALNTFLLVTCLLGSSAILLSSLNGGRSRSHIELSTSKMAKLIIAPSGVKIKTPQSSSKATTLPWLLELSKFESPLARLDLSFLSNLVVTSPSLDPMPDPAKTPLFDSDRAHLRTHRIDLAHLFKSYQEVTSDDSSLEQ</sequence>
<evidence type="ECO:0000313" key="2">
    <source>
        <dbReference type="Proteomes" id="UP000467840"/>
    </source>
</evidence>
<comment type="caution">
    <text evidence="1">The sequence shown here is derived from an EMBL/GenBank/DDBJ whole genome shotgun (WGS) entry which is preliminary data.</text>
</comment>
<name>A0A6A6NKM6_HEVBR</name>